<accession>A0A7W1WVQ5</accession>
<keyword evidence="3" id="KW-1185">Reference proteome</keyword>
<protein>
    <submittedName>
        <fullName evidence="2">Uncharacterized protein</fullName>
    </submittedName>
</protein>
<dbReference type="AlphaFoldDB" id="A0A7W1WVQ5"/>
<comment type="caution">
    <text evidence="2">The sequence shown here is derived from an EMBL/GenBank/DDBJ whole genome shotgun (WGS) entry which is preliminary data.</text>
</comment>
<evidence type="ECO:0000313" key="3">
    <source>
        <dbReference type="Proteomes" id="UP000538931"/>
    </source>
</evidence>
<organism evidence="2 3">
    <name type="scientific">Marinobacterium marinum</name>
    <dbReference type="NCBI Taxonomy" id="2756129"/>
    <lineage>
        <taxon>Bacteria</taxon>
        <taxon>Pseudomonadati</taxon>
        <taxon>Pseudomonadota</taxon>
        <taxon>Gammaproteobacteria</taxon>
        <taxon>Oceanospirillales</taxon>
        <taxon>Oceanospirillaceae</taxon>
        <taxon>Marinobacterium</taxon>
    </lineage>
</organism>
<reference evidence="2 3" key="1">
    <citation type="submission" date="2020-07" db="EMBL/GenBank/DDBJ databases">
        <title>Bacterium isolated from marien macroalgae.</title>
        <authorList>
            <person name="Zhu K."/>
            <person name="Lu D."/>
            <person name="Du Z."/>
        </authorList>
    </citation>
    <scope>NUCLEOTIDE SEQUENCE [LARGE SCALE GENOMIC DNA]</scope>
    <source>
        <strain evidence="2 3">3-1745</strain>
    </source>
</reference>
<gene>
    <name evidence="2" type="ORF">H1S06_01820</name>
</gene>
<dbReference type="EMBL" id="JACEMT010000032">
    <property type="protein sequence ID" value="MBA4501106.1"/>
    <property type="molecule type" value="Genomic_DNA"/>
</dbReference>
<feature type="transmembrane region" description="Helical" evidence="1">
    <location>
        <begin position="148"/>
        <end position="167"/>
    </location>
</feature>
<dbReference type="Proteomes" id="UP000538931">
    <property type="component" value="Unassembled WGS sequence"/>
</dbReference>
<keyword evidence="1" id="KW-0472">Membrane</keyword>
<keyword evidence="1" id="KW-0812">Transmembrane</keyword>
<dbReference type="RefSeq" id="WP_181736623.1">
    <property type="nucleotide sequence ID" value="NZ_JACEMT010000032.1"/>
</dbReference>
<proteinExistence type="predicted"/>
<feature type="transmembrane region" description="Helical" evidence="1">
    <location>
        <begin position="187"/>
        <end position="212"/>
    </location>
</feature>
<keyword evidence="1" id="KW-1133">Transmembrane helix</keyword>
<feature type="transmembrane region" description="Helical" evidence="1">
    <location>
        <begin position="28"/>
        <end position="47"/>
    </location>
</feature>
<evidence type="ECO:0000256" key="1">
    <source>
        <dbReference type="SAM" id="Phobius"/>
    </source>
</evidence>
<evidence type="ECO:0000313" key="2">
    <source>
        <dbReference type="EMBL" id="MBA4501106.1"/>
    </source>
</evidence>
<name>A0A7W1WVQ5_9GAMM</name>
<sequence>MSDSGPSISKIVASSTSFVEKAVEFRHFMLFTSFILLLDSCLVIFFGKNILSSFQNLNEPEVNAANAIIFLGVFFFGMALFFPALRQISRLGVAWVYFKWFWSSAKENNLSDGWHYPSLIKDRALKKKDKVVLDIVEKHEEEIKIKHVNLNVGFALVSLFALNYLVLGAENLITITQQAELLLDKDFGFWVNRFINAGMAVFVIFNLFMLCLSLNPIEEDKVYIPGGNDDENV</sequence>
<feature type="transmembrane region" description="Helical" evidence="1">
    <location>
        <begin position="67"/>
        <end position="85"/>
    </location>
</feature>